<sequence>SSASQSNHSCTSVPSSPATPASGSKTPQQLSRCYEKPWLVNSKASTPSRGSDYSDYQISSCEVTPAQSSKMKKAAIHTSRSSLTGDMSTATPSGAKSSRPDPKKSSSRAGSRTGSRASSRRGSDASDFDLLETQSVLLRHLREQCYWWTFPQRTV</sequence>
<protein>
    <submittedName>
        <fullName evidence="2">Uncharacterized protein</fullName>
    </submittedName>
</protein>
<evidence type="ECO:0000313" key="2">
    <source>
        <dbReference type="EMBL" id="CAI9566685.1"/>
    </source>
</evidence>
<accession>A0ABN9D410</accession>
<organism evidence="2 3">
    <name type="scientific">Staurois parvus</name>
    <dbReference type="NCBI Taxonomy" id="386267"/>
    <lineage>
        <taxon>Eukaryota</taxon>
        <taxon>Metazoa</taxon>
        <taxon>Chordata</taxon>
        <taxon>Craniata</taxon>
        <taxon>Vertebrata</taxon>
        <taxon>Euteleostomi</taxon>
        <taxon>Amphibia</taxon>
        <taxon>Batrachia</taxon>
        <taxon>Anura</taxon>
        <taxon>Neobatrachia</taxon>
        <taxon>Ranoidea</taxon>
        <taxon>Ranidae</taxon>
        <taxon>Staurois</taxon>
    </lineage>
</organism>
<dbReference type="EMBL" id="CATNWA010014057">
    <property type="protein sequence ID" value="CAI9566685.1"/>
    <property type="molecule type" value="Genomic_DNA"/>
</dbReference>
<comment type="caution">
    <text evidence="2">The sequence shown here is derived from an EMBL/GenBank/DDBJ whole genome shotgun (WGS) entry which is preliminary data.</text>
</comment>
<feature type="region of interest" description="Disordered" evidence="1">
    <location>
        <begin position="1"/>
        <end position="126"/>
    </location>
</feature>
<feature type="compositionally biased region" description="Low complexity" evidence="1">
    <location>
        <begin position="107"/>
        <end position="117"/>
    </location>
</feature>
<gene>
    <name evidence="2" type="ORF">SPARVUS_LOCUS6417808</name>
</gene>
<feature type="compositionally biased region" description="Polar residues" evidence="1">
    <location>
        <begin position="42"/>
        <end position="69"/>
    </location>
</feature>
<feature type="compositionally biased region" description="Low complexity" evidence="1">
    <location>
        <begin position="9"/>
        <end position="27"/>
    </location>
</feature>
<dbReference type="Proteomes" id="UP001162483">
    <property type="component" value="Unassembled WGS sequence"/>
</dbReference>
<evidence type="ECO:0000313" key="3">
    <source>
        <dbReference type="Proteomes" id="UP001162483"/>
    </source>
</evidence>
<evidence type="ECO:0000256" key="1">
    <source>
        <dbReference type="SAM" id="MobiDB-lite"/>
    </source>
</evidence>
<name>A0ABN9D410_9NEOB</name>
<proteinExistence type="predicted"/>
<feature type="non-terminal residue" evidence="2">
    <location>
        <position position="1"/>
    </location>
</feature>
<reference evidence="2" key="1">
    <citation type="submission" date="2023-05" db="EMBL/GenBank/DDBJ databases">
        <authorList>
            <person name="Stuckert A."/>
        </authorList>
    </citation>
    <scope>NUCLEOTIDE SEQUENCE</scope>
</reference>
<keyword evidence="3" id="KW-1185">Reference proteome</keyword>
<feature type="compositionally biased region" description="Polar residues" evidence="1">
    <location>
        <begin position="78"/>
        <end position="95"/>
    </location>
</feature>